<dbReference type="InterPro" id="IPR013762">
    <property type="entry name" value="Integrase-like_cat_sf"/>
</dbReference>
<dbReference type="InterPro" id="IPR011010">
    <property type="entry name" value="DNA_brk_join_enz"/>
</dbReference>
<name>A0A174N4W6_BACUN</name>
<protein>
    <submittedName>
        <fullName evidence="6 7">Integrase</fullName>
    </submittedName>
    <submittedName>
        <fullName evidence="5">Tyrosine recombinase</fullName>
    </submittedName>
</protein>
<evidence type="ECO:0000313" key="6">
    <source>
        <dbReference type="EMBL" id="CUP41155.1"/>
    </source>
</evidence>
<reference evidence="8" key="5">
    <citation type="submission" date="2022-10" db="EMBL/GenBank/DDBJ databases">
        <title>Human gut microbiome strain richness.</title>
        <authorList>
            <person name="Chen-Liaw A."/>
        </authorList>
    </citation>
    <scope>NUCLEOTIDE SEQUENCE</scope>
    <source>
        <strain evidence="8">1001713st1_F9_1001713B170221_170320</strain>
    </source>
</reference>
<dbReference type="EMBL" id="AP019724">
    <property type="protein sequence ID" value="BBK86843.1"/>
    <property type="molecule type" value="Genomic_DNA"/>
</dbReference>
<evidence type="ECO:0000313" key="9">
    <source>
        <dbReference type="EMBL" id="RHB73357.1"/>
    </source>
</evidence>
<dbReference type="PANTHER" id="PTHR30349:SF64">
    <property type="entry name" value="PROPHAGE INTEGRASE INTD-RELATED"/>
    <property type="match status" value="1"/>
</dbReference>
<dbReference type="AlphaFoldDB" id="A0A174N4W6"/>
<dbReference type="EMBL" id="CYZF01000012">
    <property type="protein sequence ID" value="CUP41155.1"/>
    <property type="molecule type" value="Genomic_DNA"/>
</dbReference>
<evidence type="ECO:0000256" key="1">
    <source>
        <dbReference type="ARBA" id="ARBA00008857"/>
    </source>
</evidence>
<dbReference type="CDD" id="cd01185">
    <property type="entry name" value="INTN1_C_like"/>
    <property type="match status" value="1"/>
</dbReference>
<evidence type="ECO:0000313" key="12">
    <source>
        <dbReference type="Proteomes" id="UP000320533"/>
    </source>
</evidence>
<keyword evidence="3" id="KW-0233">DNA recombination</keyword>
<dbReference type="PANTHER" id="PTHR30349">
    <property type="entry name" value="PHAGE INTEGRASE-RELATED"/>
    <property type="match status" value="1"/>
</dbReference>
<dbReference type="Gene3D" id="1.10.443.10">
    <property type="entry name" value="Intergrase catalytic core"/>
    <property type="match status" value="1"/>
</dbReference>
<dbReference type="PROSITE" id="PS51898">
    <property type="entry name" value="TYR_RECOMBINASE"/>
    <property type="match status" value="1"/>
</dbReference>
<dbReference type="GeneID" id="78336379"/>
<dbReference type="Proteomes" id="UP001222603">
    <property type="component" value="Unassembled WGS sequence"/>
</dbReference>
<reference evidence="7 13" key="3">
    <citation type="journal article" date="2019" name="Nat. Med.">
        <title>A library of human gut bacterial isolates paired with longitudinal multiomics data enables mechanistic microbiome research.</title>
        <authorList>
            <person name="Poyet M."/>
            <person name="Groussin M."/>
            <person name="Gibbons S.M."/>
            <person name="Avila-Pacheco J."/>
            <person name="Jiang X."/>
            <person name="Kearney S.M."/>
            <person name="Perrotta A.R."/>
            <person name="Berdy B."/>
            <person name="Zhao S."/>
            <person name="Lieberman T.D."/>
            <person name="Swanson P.K."/>
            <person name="Smith M."/>
            <person name="Roesemann S."/>
            <person name="Alexander J.E."/>
            <person name="Rich S.A."/>
            <person name="Livny J."/>
            <person name="Vlamakis H."/>
            <person name="Clish C."/>
            <person name="Bullock K."/>
            <person name="Deik A."/>
            <person name="Scott J."/>
            <person name="Pierce K.A."/>
            <person name="Xavier R.J."/>
            <person name="Alm E.J."/>
        </authorList>
    </citation>
    <scope>NUCLEOTIDE SEQUENCE [LARGE SCALE GENOMIC DNA]</scope>
    <source>
        <strain evidence="7 13">BIOML-A3</strain>
    </source>
</reference>
<dbReference type="InterPro" id="IPR010998">
    <property type="entry name" value="Integrase_recombinase_N"/>
</dbReference>
<feature type="domain" description="Tyr recombinase" evidence="4">
    <location>
        <begin position="239"/>
        <end position="407"/>
    </location>
</feature>
<dbReference type="Proteomes" id="UP000320533">
    <property type="component" value="Chromosome"/>
</dbReference>
<evidence type="ECO:0000313" key="8">
    <source>
        <dbReference type="EMBL" id="MDC1899583.1"/>
    </source>
</evidence>
<dbReference type="GO" id="GO:0003677">
    <property type="term" value="F:DNA binding"/>
    <property type="evidence" value="ECO:0007669"/>
    <property type="project" value="UniProtKB-KW"/>
</dbReference>
<dbReference type="GO" id="GO:0006310">
    <property type="term" value="P:DNA recombination"/>
    <property type="evidence" value="ECO:0007669"/>
    <property type="project" value="UniProtKB-KW"/>
</dbReference>
<dbReference type="Proteomes" id="UP000286114">
    <property type="component" value="Unassembled WGS sequence"/>
</dbReference>
<keyword evidence="2" id="KW-0238">DNA-binding</keyword>
<dbReference type="GO" id="GO:0015074">
    <property type="term" value="P:DNA integration"/>
    <property type="evidence" value="ECO:0007669"/>
    <property type="project" value="InterPro"/>
</dbReference>
<evidence type="ECO:0000313" key="7">
    <source>
        <dbReference type="EMBL" id="KAB4259122.1"/>
    </source>
</evidence>
<comment type="similarity">
    <text evidence="1">Belongs to the 'phage' integrase family.</text>
</comment>
<gene>
    <name evidence="6" type="primary">xerD_13</name>
    <name evidence="5" type="ORF">Bun01g_12130</name>
    <name evidence="9" type="ORF">DW873_09165</name>
    <name evidence="6" type="ORF">ERS417307_03604</name>
    <name evidence="7" type="ORF">GAP48_00160</name>
    <name evidence="8" type="ORF">POZ10_02995</name>
</gene>
<reference evidence="6 10" key="1">
    <citation type="submission" date="2015-09" db="EMBL/GenBank/DDBJ databases">
        <authorList>
            <consortium name="Pathogen Informatics"/>
        </authorList>
    </citation>
    <scope>NUCLEOTIDE SEQUENCE [LARGE SCALE GENOMIC DNA]</scope>
    <source>
        <strain evidence="6 10">2789STDY5608791</strain>
    </source>
</reference>
<dbReference type="EMBL" id="WCTJ01000001">
    <property type="protein sequence ID" value="KAB4259122.1"/>
    <property type="molecule type" value="Genomic_DNA"/>
</dbReference>
<proteinExistence type="inferred from homology"/>
<reference evidence="5 12" key="4">
    <citation type="submission" date="2019-06" db="EMBL/GenBank/DDBJ databases">
        <title>Complete genome sequence of Bacteroides uniformis NBRC 113350.</title>
        <authorList>
            <person name="Miura T."/>
            <person name="Furukawa M."/>
            <person name="Shimamura M."/>
            <person name="Ohyama Y."/>
            <person name="Yamazoe A."/>
            <person name="Kawasaki H."/>
        </authorList>
    </citation>
    <scope>NUCLEOTIDE SEQUENCE [LARGE SCALE GENOMIC DNA]</scope>
    <source>
        <strain evidence="5 12">NBRC 113350</strain>
    </source>
</reference>
<dbReference type="InterPro" id="IPR050090">
    <property type="entry name" value="Tyrosine_recombinase_XerCD"/>
</dbReference>
<dbReference type="Proteomes" id="UP000095419">
    <property type="component" value="Unassembled WGS sequence"/>
</dbReference>
<dbReference type="Pfam" id="PF13102">
    <property type="entry name" value="Phage_int_SAM_5"/>
    <property type="match status" value="1"/>
</dbReference>
<evidence type="ECO:0000256" key="3">
    <source>
        <dbReference type="ARBA" id="ARBA00023172"/>
    </source>
</evidence>
<sequence length="415" mass="48326">MKRLDYTKVSVKLKKSEWRDEWFIYLEAYPVYETGNDKPKRVREYLRRSITTPIWDKRRSERAVAGRIKYKPKRDDNGVIQCKSKQDMETCLYADGVRVLRQKEYDNMALFTDQQMEMAEQSERSKCNVLEYIEKLIKEREETASESIVVNWRRLHTLLSMFAKCDYIQFSQIDMKYIEAFRSFLIKAPQGGSKKGTISRNTASTYFSIFKAALKQAFVDGYLNCDIAAKAKNIMFQSARREYLSLEELNILAKTPCDDILKRAALFSALTGMRHSDIQKLKWSEVEEYNGGYRLNFTQQKTKGVEYMPISPQAYKLCGERKKDGELLVFAGLPDPSWISRPLERWVKASGITKHITFHCFRHTYATLQLANGTDIYTVSKMLGHTNVKTTQIYAKVIDKKKDEATEAFKLDIDE</sequence>
<dbReference type="Proteomes" id="UP000487989">
    <property type="component" value="Unassembled WGS sequence"/>
</dbReference>
<dbReference type="Gene3D" id="1.10.150.130">
    <property type="match status" value="1"/>
</dbReference>
<evidence type="ECO:0000313" key="13">
    <source>
        <dbReference type="Proteomes" id="UP000487989"/>
    </source>
</evidence>
<organism evidence="6 10">
    <name type="scientific">Bacteroides uniformis</name>
    <dbReference type="NCBI Taxonomy" id="820"/>
    <lineage>
        <taxon>Bacteria</taxon>
        <taxon>Pseudomonadati</taxon>
        <taxon>Bacteroidota</taxon>
        <taxon>Bacteroidia</taxon>
        <taxon>Bacteroidales</taxon>
        <taxon>Bacteroidaceae</taxon>
        <taxon>Bacteroides</taxon>
    </lineage>
</organism>
<accession>A0A174N4W6</accession>
<dbReference type="EMBL" id="JAQNSI010000091">
    <property type="protein sequence ID" value="MDC1899583.1"/>
    <property type="molecule type" value="Genomic_DNA"/>
</dbReference>
<dbReference type="RefSeq" id="WP_005812874.1">
    <property type="nucleotide sequence ID" value="NZ_AP019724.1"/>
</dbReference>
<evidence type="ECO:0000313" key="10">
    <source>
        <dbReference type="Proteomes" id="UP000095419"/>
    </source>
</evidence>
<dbReference type="KEGG" id="bun:Bun01g_12130"/>
<dbReference type="InterPro" id="IPR025269">
    <property type="entry name" value="SAM-like_dom"/>
</dbReference>
<dbReference type="EMBL" id="QSHA01000006">
    <property type="protein sequence ID" value="RHB73357.1"/>
    <property type="molecule type" value="Genomic_DNA"/>
</dbReference>
<dbReference type="SUPFAM" id="SSF56349">
    <property type="entry name" value="DNA breaking-rejoining enzymes"/>
    <property type="match status" value="1"/>
</dbReference>
<evidence type="ECO:0000259" key="4">
    <source>
        <dbReference type="PROSITE" id="PS51898"/>
    </source>
</evidence>
<dbReference type="InterPro" id="IPR002104">
    <property type="entry name" value="Integrase_catalytic"/>
</dbReference>
<evidence type="ECO:0000313" key="11">
    <source>
        <dbReference type="Proteomes" id="UP000286114"/>
    </source>
</evidence>
<evidence type="ECO:0000256" key="2">
    <source>
        <dbReference type="ARBA" id="ARBA00023125"/>
    </source>
</evidence>
<evidence type="ECO:0000313" key="5">
    <source>
        <dbReference type="EMBL" id="BBK86843.1"/>
    </source>
</evidence>
<reference evidence="9 11" key="2">
    <citation type="submission" date="2018-08" db="EMBL/GenBank/DDBJ databases">
        <title>A genome reference for cultivated species of the human gut microbiota.</title>
        <authorList>
            <person name="Zou Y."/>
            <person name="Xue W."/>
            <person name="Luo G."/>
        </authorList>
    </citation>
    <scope>NUCLEOTIDE SEQUENCE [LARGE SCALE GENOMIC DNA]</scope>
    <source>
        <strain evidence="9 11">AM39-1</strain>
    </source>
</reference>
<dbReference type="Pfam" id="PF00589">
    <property type="entry name" value="Phage_integrase"/>
    <property type="match status" value="1"/>
</dbReference>